<evidence type="ECO:0000313" key="3">
    <source>
        <dbReference type="Proteomes" id="UP000241016"/>
    </source>
</evidence>
<keyword evidence="1" id="KW-1133">Transmembrane helix</keyword>
<keyword evidence="1" id="KW-0812">Transmembrane</keyword>
<organism evidence="2 3">
    <name type="scientific">Gluconobacter phage GC1</name>
    <dbReference type="NCBI Taxonomy" id="2047788"/>
    <lineage>
        <taxon>Viruses</taxon>
        <taxon>Varidnaviria</taxon>
        <taxon>Bamfordvirae</taxon>
        <taxon>Preplasmiviricota</taxon>
        <taxon>Prepoliviricotina</taxon>
        <taxon>Tectiliviricetes</taxon>
        <taxon>Kalamavirales</taxon>
        <taxon>Tectiviridae</taxon>
        <taxon>Gammatectivirus</taxon>
        <taxon>Gammatectivirus GC1</taxon>
    </lineage>
</organism>
<protein>
    <submittedName>
        <fullName evidence="2">Uncharacterized protein</fullName>
    </submittedName>
</protein>
<gene>
    <name evidence="2" type="ORF">GC1_00016</name>
</gene>
<keyword evidence="1" id="KW-0472">Membrane</keyword>
<keyword evidence="3" id="KW-1185">Reference proteome</keyword>
<reference evidence="2 3" key="1">
    <citation type="journal article" date="2018" name="Viruses">
        <title>Bacteriophage GC1, a Novel Tectivirus Infecting Gluconobacter Cerinus, an Acetic Acid Bacterium Associated with Wine-Making.</title>
        <authorList>
            <person name="Philippe C."/>
            <person name="Krupovic M."/>
            <person name="Jaomanjaka F."/>
            <person name="Claisse O."/>
            <person name="Petrel M."/>
            <person name="le Marrec C."/>
        </authorList>
    </citation>
    <scope>NUCLEOTIDE SEQUENCE [LARGE SCALE GENOMIC DNA]</scope>
</reference>
<dbReference type="Proteomes" id="UP000241016">
    <property type="component" value="Segment"/>
</dbReference>
<evidence type="ECO:0000313" key="2">
    <source>
        <dbReference type="EMBL" id="ATS92584.1"/>
    </source>
</evidence>
<name>A0A2I5AR74_9VIRU</name>
<feature type="transmembrane region" description="Helical" evidence="1">
    <location>
        <begin position="38"/>
        <end position="56"/>
    </location>
</feature>
<evidence type="ECO:0000256" key="1">
    <source>
        <dbReference type="SAM" id="Phobius"/>
    </source>
</evidence>
<dbReference type="EMBL" id="MG159787">
    <property type="protein sequence ID" value="ATS92584.1"/>
    <property type="molecule type" value="Genomic_DNA"/>
</dbReference>
<accession>A0A2I5AR74</accession>
<sequence>MPVALLIIGALMVIVALNGNEHKLAAQLKTDFSGSPSFLTWVGALLILGFIGYIPGMQKPSTLFMTLCILVFVLKNGGVFDKLEEAF</sequence>
<feature type="transmembrane region" description="Helical" evidence="1">
    <location>
        <begin position="63"/>
        <end position="80"/>
    </location>
</feature>
<proteinExistence type="predicted"/>